<dbReference type="EMBL" id="JTDE01021065">
    <property type="protein sequence ID" value="KAF7233452.1"/>
    <property type="molecule type" value="Genomic_DNA"/>
</dbReference>
<feature type="compositionally biased region" description="Polar residues" evidence="3">
    <location>
        <begin position="551"/>
        <end position="560"/>
    </location>
</feature>
<dbReference type="Gene3D" id="1.25.40.20">
    <property type="entry name" value="Ankyrin repeat-containing domain"/>
    <property type="match status" value="2"/>
</dbReference>
<sequence length="571" mass="63899">MTETVMKPRVPSLPSAGLQQHLQNGRIDIRRLEAARTNRQIQLKNWDEYDRRMEMIRNDNHTSKLQKSQRGVKFRTDYMLLDAALRDDVDEVRYLLAKGINPNVAKDDGITALHQACINNSGEMCEVLIKYGADVNSRDADQWTPLHAAATNGHTEICEYLLSKGADLLAINVDCSIPYDLADDEETSQFLLDELTRRGYSPADVEAARLAPENMMLVDVIDQYNNGENLNKLNEQGAAPIHVAAACGYSEVAKVLLRLGIDPDSLDADGWTPAHVAVFWGQVEVLELLIAHGADLNLMTPDGQTAFSLCESDELHERVVEIWNQREHQSSVHRSSLREKTNFSKREARQEIELLESSKNIFEEGSNDDLSSVRQDFHKNPNPTTRPTTNHPNSQLEKSNRPHSPSDVDTPEISPSVRKKEGNTKERVIIIRPPTAYDVAYESLSENSSAHGGDHVTPKPRTQESVPSHDSTLDKRYSSTYTTSDSKARPKSITIVDKRSSQGSRDKSPSLDRKHTTENVSNTNTIDTLRDDRTLSTVTVGSTLDPKHYTPNDQQSQSSNYASCCRNCTIL</sequence>
<dbReference type="PROSITE" id="PS50297">
    <property type="entry name" value="ANK_REP_REGION"/>
    <property type="match status" value="4"/>
</dbReference>
<dbReference type="Pfam" id="PF12796">
    <property type="entry name" value="Ank_2"/>
    <property type="match status" value="2"/>
</dbReference>
<dbReference type="PROSITE" id="PS50088">
    <property type="entry name" value="ANK_REPEAT"/>
    <property type="match status" value="4"/>
</dbReference>
<dbReference type="InterPro" id="IPR002110">
    <property type="entry name" value="Ankyrin_rpt"/>
</dbReference>
<feature type="region of interest" description="Disordered" evidence="3">
    <location>
        <begin position="363"/>
        <end position="429"/>
    </location>
</feature>
<feature type="repeat" description="ANK" evidence="2">
    <location>
        <begin position="236"/>
        <end position="268"/>
    </location>
</feature>
<reference evidence="4" key="1">
    <citation type="submission" date="2019-07" db="EMBL/GenBank/DDBJ databases">
        <title>Annotation for the trematode Paragonimus miyazaki's.</title>
        <authorList>
            <person name="Choi Y.-J."/>
        </authorList>
    </citation>
    <scope>NUCLEOTIDE SEQUENCE</scope>
    <source>
        <strain evidence="4">Japan</strain>
    </source>
</reference>
<feature type="region of interest" description="Disordered" evidence="3">
    <location>
        <begin position="541"/>
        <end position="560"/>
    </location>
</feature>
<dbReference type="GO" id="GO:0005737">
    <property type="term" value="C:cytoplasm"/>
    <property type="evidence" value="ECO:0007669"/>
    <property type="project" value="TreeGrafter"/>
</dbReference>
<keyword evidence="5" id="KW-1185">Reference proteome</keyword>
<dbReference type="OrthoDB" id="19014at2759"/>
<evidence type="ECO:0000256" key="1">
    <source>
        <dbReference type="ARBA" id="ARBA00022737"/>
    </source>
</evidence>
<evidence type="ECO:0000256" key="3">
    <source>
        <dbReference type="SAM" id="MobiDB-lite"/>
    </source>
</evidence>
<dbReference type="Proteomes" id="UP000822476">
    <property type="component" value="Unassembled WGS sequence"/>
</dbReference>
<evidence type="ECO:0000256" key="2">
    <source>
        <dbReference type="PROSITE-ProRule" id="PRU00023"/>
    </source>
</evidence>
<organism evidence="4 5">
    <name type="scientific">Paragonimus skrjabini miyazakii</name>
    <dbReference type="NCBI Taxonomy" id="59628"/>
    <lineage>
        <taxon>Eukaryota</taxon>
        <taxon>Metazoa</taxon>
        <taxon>Spiralia</taxon>
        <taxon>Lophotrochozoa</taxon>
        <taxon>Platyhelminthes</taxon>
        <taxon>Trematoda</taxon>
        <taxon>Digenea</taxon>
        <taxon>Plagiorchiida</taxon>
        <taxon>Troglotremata</taxon>
        <taxon>Troglotrematidae</taxon>
        <taxon>Paragonimus</taxon>
    </lineage>
</organism>
<evidence type="ECO:0008006" key="6">
    <source>
        <dbReference type="Google" id="ProtNLM"/>
    </source>
</evidence>
<dbReference type="SMART" id="SM00248">
    <property type="entry name" value="ANK"/>
    <property type="match status" value="5"/>
</dbReference>
<dbReference type="PANTHER" id="PTHR24179">
    <property type="entry name" value="PROTEIN PHOSPHATASE 1 REGULATORY SUBUNIT 12"/>
    <property type="match status" value="1"/>
</dbReference>
<feature type="compositionally biased region" description="Basic and acidic residues" evidence="3">
    <location>
        <begin position="496"/>
        <end position="517"/>
    </location>
</feature>
<protein>
    <recommendedName>
        <fullName evidence="6">Protein phosphatase 1 regulatory subunit 16A</fullName>
    </recommendedName>
</protein>
<dbReference type="AlphaFoldDB" id="A0A8S9YBC7"/>
<evidence type="ECO:0000313" key="5">
    <source>
        <dbReference type="Proteomes" id="UP000822476"/>
    </source>
</evidence>
<accession>A0A8S9YBC7</accession>
<proteinExistence type="predicted"/>
<name>A0A8S9YBC7_9TREM</name>
<evidence type="ECO:0000313" key="4">
    <source>
        <dbReference type="EMBL" id="KAF7233452.1"/>
    </source>
</evidence>
<feature type="region of interest" description="Disordered" evidence="3">
    <location>
        <begin position="445"/>
        <end position="527"/>
    </location>
</feature>
<dbReference type="GO" id="GO:0017020">
    <property type="term" value="F:myosin phosphatase regulator activity"/>
    <property type="evidence" value="ECO:0007669"/>
    <property type="project" value="TreeGrafter"/>
</dbReference>
<keyword evidence="1" id="KW-0677">Repeat</keyword>
<comment type="caution">
    <text evidence="4">The sequence shown here is derived from an EMBL/GenBank/DDBJ whole genome shotgun (WGS) entry which is preliminary data.</text>
</comment>
<feature type="compositionally biased region" description="Basic and acidic residues" evidence="3">
    <location>
        <begin position="418"/>
        <end position="429"/>
    </location>
</feature>
<feature type="compositionally biased region" description="Low complexity" evidence="3">
    <location>
        <begin position="380"/>
        <end position="393"/>
    </location>
</feature>
<feature type="compositionally biased region" description="Polar residues" evidence="3">
    <location>
        <begin position="518"/>
        <end position="527"/>
    </location>
</feature>
<dbReference type="GO" id="GO:0004857">
    <property type="term" value="F:enzyme inhibitor activity"/>
    <property type="evidence" value="ECO:0007669"/>
    <property type="project" value="TreeGrafter"/>
</dbReference>
<dbReference type="SUPFAM" id="SSF48403">
    <property type="entry name" value="Ankyrin repeat"/>
    <property type="match status" value="1"/>
</dbReference>
<dbReference type="InterPro" id="IPR051226">
    <property type="entry name" value="PP1_Regulatory_Subunit"/>
</dbReference>
<dbReference type="PRINTS" id="PR01415">
    <property type="entry name" value="ANKYRIN"/>
</dbReference>
<dbReference type="InterPro" id="IPR036770">
    <property type="entry name" value="Ankyrin_rpt-contain_sf"/>
</dbReference>
<feature type="repeat" description="ANK" evidence="2">
    <location>
        <begin position="269"/>
        <end position="301"/>
    </location>
</feature>
<dbReference type="PANTHER" id="PTHR24179:SF29">
    <property type="entry name" value="LD46604P"/>
    <property type="match status" value="1"/>
</dbReference>
<gene>
    <name evidence="4" type="ORF">EG68_03869</name>
</gene>
<keyword evidence="2" id="KW-0040">ANK repeat</keyword>
<feature type="repeat" description="ANK" evidence="2">
    <location>
        <begin position="108"/>
        <end position="140"/>
    </location>
</feature>
<feature type="repeat" description="ANK" evidence="2">
    <location>
        <begin position="141"/>
        <end position="173"/>
    </location>
</feature>